<reference evidence="1" key="1">
    <citation type="submission" date="2021-03" db="EMBL/GenBank/DDBJ databases">
        <title>Draft genome sequence of rust myrtle Austropuccinia psidii MF-1, a brazilian biotype.</title>
        <authorList>
            <person name="Quecine M.C."/>
            <person name="Pachon D.M.R."/>
            <person name="Bonatelli M.L."/>
            <person name="Correr F.H."/>
            <person name="Franceschini L.M."/>
            <person name="Leite T.F."/>
            <person name="Margarido G.R.A."/>
            <person name="Almeida C.A."/>
            <person name="Ferrarezi J.A."/>
            <person name="Labate C.A."/>
        </authorList>
    </citation>
    <scope>NUCLEOTIDE SEQUENCE</scope>
    <source>
        <strain evidence="1">MF-1</strain>
    </source>
</reference>
<accession>A0A9Q3EJA4</accession>
<proteinExistence type="predicted"/>
<keyword evidence="2" id="KW-1185">Reference proteome</keyword>
<dbReference type="EMBL" id="AVOT02029444">
    <property type="protein sequence ID" value="MBW0522284.1"/>
    <property type="molecule type" value="Genomic_DNA"/>
</dbReference>
<organism evidence="1 2">
    <name type="scientific">Austropuccinia psidii MF-1</name>
    <dbReference type="NCBI Taxonomy" id="1389203"/>
    <lineage>
        <taxon>Eukaryota</taxon>
        <taxon>Fungi</taxon>
        <taxon>Dikarya</taxon>
        <taxon>Basidiomycota</taxon>
        <taxon>Pucciniomycotina</taxon>
        <taxon>Pucciniomycetes</taxon>
        <taxon>Pucciniales</taxon>
        <taxon>Sphaerophragmiaceae</taxon>
        <taxon>Austropuccinia</taxon>
    </lineage>
</organism>
<sequence length="168" mass="18966">MNWLLHPLISSASCKFSDFGKDMLVSLPPHLPHNPSLCFHNPIQSSPNLKMLELQKFSLDVLPPPRTASWPSPILMLLHSHLILSTTYHANAPTVPINPYACPGSPPFTCKTLFMSSIPAFHMQFLSLVQYPCSSHKIACAYLVYQHFTRRSLCFSSIVHVIHQYLQI</sequence>
<dbReference type="Proteomes" id="UP000765509">
    <property type="component" value="Unassembled WGS sequence"/>
</dbReference>
<evidence type="ECO:0000313" key="1">
    <source>
        <dbReference type="EMBL" id="MBW0522284.1"/>
    </source>
</evidence>
<protein>
    <submittedName>
        <fullName evidence="1">Uncharacterized protein</fullName>
    </submittedName>
</protein>
<name>A0A9Q3EJA4_9BASI</name>
<comment type="caution">
    <text evidence="1">The sequence shown here is derived from an EMBL/GenBank/DDBJ whole genome shotgun (WGS) entry which is preliminary data.</text>
</comment>
<evidence type="ECO:0000313" key="2">
    <source>
        <dbReference type="Proteomes" id="UP000765509"/>
    </source>
</evidence>
<gene>
    <name evidence="1" type="ORF">O181_061999</name>
</gene>
<dbReference type="AlphaFoldDB" id="A0A9Q3EJA4"/>